<name>A0A238KHS5_9RHOB</name>
<gene>
    <name evidence="1" type="ORF">PEV8663_02425</name>
</gene>
<reference evidence="1 2" key="1">
    <citation type="submission" date="2017-05" db="EMBL/GenBank/DDBJ databases">
        <authorList>
            <person name="Song R."/>
            <person name="Chenine A.L."/>
            <person name="Ruprecht R.M."/>
        </authorList>
    </citation>
    <scope>NUCLEOTIDE SEQUENCE [LARGE SCALE GENOMIC DNA]</scope>
    <source>
        <strain evidence="1 2">CECT 8663</strain>
    </source>
</reference>
<dbReference type="AlphaFoldDB" id="A0A238KHS5"/>
<protein>
    <submittedName>
        <fullName evidence="1">Uncharacterized protein</fullName>
    </submittedName>
</protein>
<organism evidence="1 2">
    <name type="scientific">Pelagimonas varians</name>
    <dbReference type="NCBI Taxonomy" id="696760"/>
    <lineage>
        <taxon>Bacteria</taxon>
        <taxon>Pseudomonadati</taxon>
        <taxon>Pseudomonadota</taxon>
        <taxon>Alphaproteobacteria</taxon>
        <taxon>Rhodobacterales</taxon>
        <taxon>Roseobacteraceae</taxon>
        <taxon>Pelagimonas</taxon>
    </lineage>
</organism>
<dbReference type="EMBL" id="FXYH01000007">
    <property type="protein sequence ID" value="SMX42144.1"/>
    <property type="molecule type" value="Genomic_DNA"/>
</dbReference>
<dbReference type="PROSITE" id="PS51257">
    <property type="entry name" value="PROKAR_LIPOPROTEIN"/>
    <property type="match status" value="1"/>
</dbReference>
<sequence length="329" mass="35105">MRLIANRLAFTFILVCALTGCFDGEFGDSLVQKVRIDYRTDSQPSCGCGQSVYLVNRSAEKSIVEVGIVSSGGGSPRKDRTIIRTLHAGGETFIGCTANTPPSAPILSNSCSYRSIYRIKNQRKASIRNLFRPRIVTVASTDTDQLNFSSTNSSYRGILPNCIDECSSGNSSNAACLNLQNVQSDVMGQIDWLATSLSELAPSAGAVSKASIMEKFGVANDPCERSDTVVDGATLKNRGIACRLDSRLSSPRGPLISTIHMGPTVFANLSVNEDNSVTAVFRDGSVAVSFSDRILHQVFGGEILEISSGSFGVIATTPSGCISLRHQDI</sequence>
<evidence type="ECO:0000313" key="1">
    <source>
        <dbReference type="EMBL" id="SMX42144.1"/>
    </source>
</evidence>
<accession>A0A238KHS5</accession>
<evidence type="ECO:0000313" key="2">
    <source>
        <dbReference type="Proteomes" id="UP000220836"/>
    </source>
</evidence>
<dbReference type="Proteomes" id="UP000220836">
    <property type="component" value="Unassembled WGS sequence"/>
</dbReference>
<keyword evidence="2" id="KW-1185">Reference proteome</keyword>
<proteinExistence type="predicted"/>